<evidence type="ECO:0000256" key="1">
    <source>
        <dbReference type="ARBA" id="ARBA00011245"/>
    </source>
</evidence>
<evidence type="ECO:0000313" key="14">
    <source>
        <dbReference type="Proteomes" id="UP000248798"/>
    </source>
</evidence>
<comment type="function">
    <text evidence="9">Catalyzes the activation of phenylacetic acid (PA) to phenylacetyl-CoA (PA-CoA).</text>
</comment>
<evidence type="ECO:0000256" key="9">
    <source>
        <dbReference type="PIRNR" id="PIRNR006444"/>
    </source>
</evidence>
<dbReference type="AlphaFoldDB" id="A0A328F9D9"/>
<feature type="domain" description="AMP-dependent ligase C-terminal" evidence="11">
    <location>
        <begin position="333"/>
        <end position="426"/>
    </location>
</feature>
<comment type="pathway">
    <text evidence="4 9">Aromatic compound metabolism; phenylacetate degradation.</text>
</comment>
<name>A0A328F9D9_9BACT</name>
<evidence type="ECO:0000256" key="8">
    <source>
        <dbReference type="ARBA" id="ARBA00075111"/>
    </source>
</evidence>
<feature type="domain" description="AMP-dependent synthetase/ligase" evidence="10">
    <location>
        <begin position="55"/>
        <end position="283"/>
    </location>
</feature>
<dbReference type="Proteomes" id="UP000248798">
    <property type="component" value="Unassembled WGS sequence"/>
</dbReference>
<dbReference type="InterPro" id="IPR000873">
    <property type="entry name" value="AMP-dep_synth/lig_dom"/>
</dbReference>
<comment type="catalytic activity">
    <reaction evidence="9">
        <text>2-phenylacetate + ATP + CoA = phenylacetyl-CoA + AMP + diphosphate</text>
        <dbReference type="Rhea" id="RHEA:20956"/>
        <dbReference type="ChEBI" id="CHEBI:18401"/>
        <dbReference type="ChEBI" id="CHEBI:30616"/>
        <dbReference type="ChEBI" id="CHEBI:33019"/>
        <dbReference type="ChEBI" id="CHEBI:57287"/>
        <dbReference type="ChEBI" id="CHEBI:57390"/>
        <dbReference type="ChEBI" id="CHEBI:456215"/>
        <dbReference type="EC" id="6.2.1.30"/>
    </reaction>
</comment>
<dbReference type="OrthoDB" id="580775at2"/>
<organism evidence="13 14">
    <name type="scientific">Desulfobacter hydrogenophilus</name>
    <dbReference type="NCBI Taxonomy" id="2291"/>
    <lineage>
        <taxon>Bacteria</taxon>
        <taxon>Pseudomonadati</taxon>
        <taxon>Thermodesulfobacteriota</taxon>
        <taxon>Desulfobacteria</taxon>
        <taxon>Desulfobacterales</taxon>
        <taxon>Desulfobacteraceae</taxon>
        <taxon>Desulfobacter</taxon>
    </lineage>
</organism>
<evidence type="ECO:0000256" key="3">
    <source>
        <dbReference type="ARBA" id="ARBA00022741"/>
    </source>
</evidence>
<evidence type="ECO:0000313" key="15">
    <source>
        <dbReference type="Proteomes" id="UP000293902"/>
    </source>
</evidence>
<dbReference type="Gene3D" id="3.30.300.30">
    <property type="match status" value="1"/>
</dbReference>
<dbReference type="Pfam" id="PF14535">
    <property type="entry name" value="AMP-binding_C_2"/>
    <property type="match status" value="1"/>
</dbReference>
<dbReference type="EC" id="6.2.1.30" evidence="6 9"/>
<evidence type="ECO:0000256" key="2">
    <source>
        <dbReference type="ARBA" id="ARBA00022598"/>
    </source>
</evidence>
<keyword evidence="2 9" id="KW-0436">Ligase</keyword>
<protein>
    <recommendedName>
        <fullName evidence="7 9">Phenylacetate-coenzyme A ligase</fullName>
        <ecNumber evidence="6 9">6.2.1.30</ecNumber>
    </recommendedName>
    <alternativeName>
        <fullName evidence="8 9">Phenylacetyl-CoA ligase</fullName>
    </alternativeName>
</protein>
<dbReference type="RefSeq" id="WP_111958066.1">
    <property type="nucleotide sequence ID" value="NZ_CP036313.1"/>
</dbReference>
<accession>A0A328F9D9</accession>
<evidence type="ECO:0000256" key="5">
    <source>
        <dbReference type="ARBA" id="ARBA00061566"/>
    </source>
</evidence>
<gene>
    <name evidence="13" type="ORF">DO021_14885</name>
    <name evidence="12" type="ORF">EYB58_04640</name>
</gene>
<dbReference type="InterPro" id="IPR028154">
    <property type="entry name" value="AMP-dep_Lig_C"/>
</dbReference>
<evidence type="ECO:0000313" key="13">
    <source>
        <dbReference type="EMBL" id="RAM01218.1"/>
    </source>
</evidence>
<dbReference type="GO" id="GO:0047475">
    <property type="term" value="F:phenylacetate-CoA ligase activity"/>
    <property type="evidence" value="ECO:0007669"/>
    <property type="project" value="UniProtKB-EC"/>
</dbReference>
<dbReference type="InterPro" id="IPR011880">
    <property type="entry name" value="PA_CoA_ligase"/>
</dbReference>
<sequence length="428" mass="47825">MSFIPLNITGEQIADIQAQGLKWTVSHAYNNSPYYKRKLEDAGCRPEDIKGLDDLENLPFTDKHDFLEDYPFPLRAAPMSDIVRIHGSSGTTGKRKILCYTKEDVDNWANIFARCYELAGVTKMDRVQIAVGYGLWTAGVGFQNGCERFGAMAVPLGPANVDMHIDMLLDLESTVFCATASMGLLMSEEIEKRKLMDKIKLKTIILGAERHSAPMRKRIQEITGVKHIHDIYGMTELYGPGTGLDCAEHAGIHYWADYFIFEVIDPVTLKPLPVGEEGELVVTTLKKQGTPLIRYRTHDVTRLIPGACACGNPFPRHARISGRTDDMFIFRAVNIYPSQIDHILGGIGGVGSEYQIHLNQDADGRDYMNIRVERTNGAVAGEDNGLADQVSGQIRKKLMVRSRVEIVDYGNLPRTEKKSKRVFDNRSS</sequence>
<dbReference type="Pfam" id="PF00501">
    <property type="entry name" value="AMP-binding"/>
    <property type="match status" value="1"/>
</dbReference>
<reference evidence="13 14" key="1">
    <citation type="submission" date="2018-06" db="EMBL/GenBank/DDBJ databases">
        <title>Complete Genome Sequence of Desulfobacter hydrogenophilus (DSM3380).</title>
        <authorList>
            <person name="Marietou A."/>
            <person name="Schreiber L."/>
            <person name="Marshall I."/>
            <person name="Jorgensen B."/>
        </authorList>
    </citation>
    <scope>NUCLEOTIDE SEQUENCE [LARGE SCALE GENOMIC DNA]</scope>
    <source>
        <strain evidence="13 14">DSM 3380</strain>
    </source>
</reference>
<dbReference type="GO" id="GO:0000166">
    <property type="term" value="F:nucleotide binding"/>
    <property type="evidence" value="ECO:0007669"/>
    <property type="project" value="UniProtKB-KW"/>
</dbReference>
<dbReference type="InterPro" id="IPR042099">
    <property type="entry name" value="ANL_N_sf"/>
</dbReference>
<dbReference type="SUPFAM" id="SSF56801">
    <property type="entry name" value="Acetyl-CoA synthetase-like"/>
    <property type="match status" value="1"/>
</dbReference>
<dbReference type="CDD" id="cd05913">
    <property type="entry name" value="PaaK"/>
    <property type="match status" value="1"/>
</dbReference>
<dbReference type="PIRSF" id="PIRSF006444">
    <property type="entry name" value="PaaK"/>
    <property type="match status" value="1"/>
</dbReference>
<dbReference type="EMBL" id="QLNI01000030">
    <property type="protein sequence ID" value="RAM01218.1"/>
    <property type="molecule type" value="Genomic_DNA"/>
</dbReference>
<evidence type="ECO:0000256" key="6">
    <source>
        <dbReference type="ARBA" id="ARBA00066629"/>
    </source>
</evidence>
<evidence type="ECO:0000259" key="10">
    <source>
        <dbReference type="Pfam" id="PF00501"/>
    </source>
</evidence>
<dbReference type="UniPathway" id="UPA00930"/>
<dbReference type="InterPro" id="IPR045851">
    <property type="entry name" value="AMP-bd_C_sf"/>
</dbReference>
<keyword evidence="15" id="KW-1185">Reference proteome</keyword>
<dbReference type="GO" id="GO:0010124">
    <property type="term" value="P:phenylacetate catabolic process"/>
    <property type="evidence" value="ECO:0007669"/>
    <property type="project" value="UniProtKB-UniRule"/>
</dbReference>
<dbReference type="EMBL" id="CP036313">
    <property type="protein sequence ID" value="QBH12271.1"/>
    <property type="molecule type" value="Genomic_DNA"/>
</dbReference>
<reference evidence="12 15" key="2">
    <citation type="submission" date="2019-02" db="EMBL/GenBank/DDBJ databases">
        <title>Complete genome sequence of Desulfobacter hydrogenophilus AcRS1.</title>
        <authorList>
            <person name="Marietou A."/>
            <person name="Lund M.B."/>
            <person name="Marshall I.P.G."/>
            <person name="Schreiber L."/>
            <person name="Jorgensen B."/>
        </authorList>
    </citation>
    <scope>NUCLEOTIDE SEQUENCE [LARGE SCALE GENOMIC DNA]</scope>
    <source>
        <strain evidence="12 15">AcRS1</strain>
    </source>
</reference>
<keyword evidence="3 9" id="KW-0547">Nucleotide-binding</keyword>
<dbReference type="PANTHER" id="PTHR43845">
    <property type="entry name" value="BLR5969 PROTEIN"/>
    <property type="match status" value="1"/>
</dbReference>
<evidence type="ECO:0000256" key="7">
    <source>
        <dbReference type="ARBA" id="ARBA00068695"/>
    </source>
</evidence>
<evidence type="ECO:0000313" key="12">
    <source>
        <dbReference type="EMBL" id="QBH12271.1"/>
    </source>
</evidence>
<dbReference type="Gene3D" id="3.40.50.12780">
    <property type="entry name" value="N-terminal domain of ligase-like"/>
    <property type="match status" value="1"/>
</dbReference>
<proteinExistence type="inferred from homology"/>
<dbReference type="PANTHER" id="PTHR43845:SF1">
    <property type="entry name" value="BLR5969 PROTEIN"/>
    <property type="match status" value="1"/>
</dbReference>
<dbReference type="FunFam" id="3.40.50.12780:FF:000016">
    <property type="entry name" value="Phenylacetate-coenzyme A ligase"/>
    <property type="match status" value="1"/>
</dbReference>
<dbReference type="Proteomes" id="UP000293902">
    <property type="component" value="Chromosome"/>
</dbReference>
<comment type="similarity">
    <text evidence="5 9">Belongs to the phenylacetyl-CoA ligase family.</text>
</comment>
<evidence type="ECO:0000259" key="11">
    <source>
        <dbReference type="Pfam" id="PF14535"/>
    </source>
</evidence>
<evidence type="ECO:0000256" key="4">
    <source>
        <dbReference type="ARBA" id="ARBA00060591"/>
    </source>
</evidence>
<comment type="subunit">
    <text evidence="1">Monomer.</text>
</comment>